<feature type="region of interest" description="Disordered" evidence="1">
    <location>
        <begin position="123"/>
        <end position="160"/>
    </location>
</feature>
<feature type="transmembrane region" description="Helical" evidence="2">
    <location>
        <begin position="21"/>
        <end position="44"/>
    </location>
</feature>
<protein>
    <recommendedName>
        <fullName evidence="5">Protein TonB</fullName>
    </recommendedName>
</protein>
<evidence type="ECO:0008006" key="5">
    <source>
        <dbReference type="Google" id="ProtNLM"/>
    </source>
</evidence>
<name>A0ABY4X4D4_9SPHN</name>
<dbReference type="RefSeq" id="WP_252165533.1">
    <property type="nucleotide sequence ID" value="NZ_CP084930.1"/>
</dbReference>
<dbReference type="EMBL" id="CP084930">
    <property type="protein sequence ID" value="USI71720.1"/>
    <property type="molecule type" value="Genomic_DNA"/>
</dbReference>
<gene>
    <name evidence="3" type="ORF">LHA26_10310</name>
</gene>
<feature type="region of interest" description="Disordered" evidence="1">
    <location>
        <begin position="64"/>
        <end position="104"/>
    </location>
</feature>
<accession>A0ABY4X4D4</accession>
<dbReference type="Proteomes" id="UP001056937">
    <property type="component" value="Chromosome 1"/>
</dbReference>
<keyword evidence="2" id="KW-0472">Membrane</keyword>
<evidence type="ECO:0000256" key="1">
    <source>
        <dbReference type="SAM" id="MobiDB-lite"/>
    </source>
</evidence>
<reference evidence="3" key="1">
    <citation type="journal article" date="2022" name="Toxins">
        <title>Genomic Analysis of Sphingopyxis sp. USTB-05 for Biodegrading Cyanobacterial Hepatotoxins.</title>
        <authorList>
            <person name="Liu C."/>
            <person name="Xu Q."/>
            <person name="Zhao Z."/>
            <person name="Zhang H."/>
            <person name="Liu X."/>
            <person name="Yin C."/>
            <person name="Liu Y."/>
            <person name="Yan H."/>
        </authorList>
    </citation>
    <scope>NUCLEOTIDE SEQUENCE</scope>
    <source>
        <strain evidence="3">NBD5</strain>
    </source>
</reference>
<evidence type="ECO:0000313" key="3">
    <source>
        <dbReference type="EMBL" id="USI71720.1"/>
    </source>
</evidence>
<keyword evidence="2" id="KW-0812">Transmembrane</keyword>
<feature type="compositionally biased region" description="Gly residues" evidence="1">
    <location>
        <begin position="140"/>
        <end position="160"/>
    </location>
</feature>
<feature type="compositionally biased region" description="Pro residues" evidence="1">
    <location>
        <begin position="88"/>
        <end position="104"/>
    </location>
</feature>
<evidence type="ECO:0000256" key="2">
    <source>
        <dbReference type="SAM" id="Phobius"/>
    </source>
</evidence>
<keyword evidence="2" id="KW-1133">Transmembrane helix</keyword>
<proteinExistence type="predicted"/>
<evidence type="ECO:0000313" key="4">
    <source>
        <dbReference type="Proteomes" id="UP001056937"/>
    </source>
</evidence>
<feature type="compositionally biased region" description="Low complexity" evidence="1">
    <location>
        <begin position="74"/>
        <end position="87"/>
    </location>
</feature>
<keyword evidence="4" id="KW-1185">Reference proteome</keyword>
<sequence length="262" mass="27165">MRSAPVFPPRYAGQASPRDRLVAALLALAITGLILFMLVMLGVIQPAPPRGGGALTTIALAPGETRDTSASRKPAQAARAAHAAAAPAPAPARTPPPPPPVPAPVPAWNVIPLSSNELASLDHTMSTSHGDRNEARGAEAGAGAGAGAAAGGASQAGGSGGGERYYDVAWYSRPTPAMITGYLSDRSPRTGFGMIACRMIADYRVEDCRELDETPGSGFARALRQAAWQFRVLPPRIGGRQQLGVWVRIQWTFTEGHGDSAG</sequence>
<organism evidence="3 4">
    <name type="scientific">Sphingomonas morindae</name>
    <dbReference type="NCBI Taxonomy" id="1541170"/>
    <lineage>
        <taxon>Bacteria</taxon>
        <taxon>Pseudomonadati</taxon>
        <taxon>Pseudomonadota</taxon>
        <taxon>Alphaproteobacteria</taxon>
        <taxon>Sphingomonadales</taxon>
        <taxon>Sphingomonadaceae</taxon>
        <taxon>Sphingomonas</taxon>
    </lineage>
</organism>